<comment type="caution">
    <text evidence="2">The sequence shown here is derived from an EMBL/GenBank/DDBJ whole genome shotgun (WGS) entry which is preliminary data.</text>
</comment>
<gene>
    <name evidence="2" type="ORF">GGP41_004776</name>
</gene>
<dbReference type="AlphaFoldDB" id="A0A8H5ZCF1"/>
<proteinExistence type="predicted"/>
<evidence type="ECO:0000256" key="1">
    <source>
        <dbReference type="SAM" id="MobiDB-lite"/>
    </source>
</evidence>
<dbReference type="Proteomes" id="UP000624244">
    <property type="component" value="Unassembled WGS sequence"/>
</dbReference>
<name>A0A8H5ZCF1_COCSA</name>
<evidence type="ECO:0000313" key="3">
    <source>
        <dbReference type="Proteomes" id="UP000624244"/>
    </source>
</evidence>
<protein>
    <submittedName>
        <fullName evidence="2">Uncharacterized protein</fullName>
    </submittedName>
</protein>
<reference evidence="2" key="1">
    <citation type="submission" date="2019-11" db="EMBL/GenBank/DDBJ databases">
        <title>Bipolaris sorokiniana Genome sequencing.</title>
        <authorList>
            <person name="Wang H."/>
        </authorList>
    </citation>
    <scope>NUCLEOTIDE SEQUENCE</scope>
</reference>
<accession>A0A8H5ZCF1</accession>
<feature type="compositionally biased region" description="Polar residues" evidence="1">
    <location>
        <begin position="44"/>
        <end position="63"/>
    </location>
</feature>
<dbReference type="EMBL" id="WNKQ01000015">
    <property type="protein sequence ID" value="KAF5846771.1"/>
    <property type="molecule type" value="Genomic_DNA"/>
</dbReference>
<sequence length="63" mass="7122">MHICQQRDCINSRRHGLCTALHGNCNTMVGALRCRGPAHRDRVPNSTTSLHTLNLGMSQTHWR</sequence>
<feature type="region of interest" description="Disordered" evidence="1">
    <location>
        <begin position="38"/>
        <end position="63"/>
    </location>
</feature>
<organism evidence="2 3">
    <name type="scientific">Cochliobolus sativus</name>
    <name type="common">Common root rot and spot blotch fungus</name>
    <name type="synonym">Bipolaris sorokiniana</name>
    <dbReference type="NCBI Taxonomy" id="45130"/>
    <lineage>
        <taxon>Eukaryota</taxon>
        <taxon>Fungi</taxon>
        <taxon>Dikarya</taxon>
        <taxon>Ascomycota</taxon>
        <taxon>Pezizomycotina</taxon>
        <taxon>Dothideomycetes</taxon>
        <taxon>Pleosporomycetidae</taxon>
        <taxon>Pleosporales</taxon>
        <taxon>Pleosporineae</taxon>
        <taxon>Pleosporaceae</taxon>
        <taxon>Bipolaris</taxon>
    </lineage>
</organism>
<evidence type="ECO:0000313" key="2">
    <source>
        <dbReference type="EMBL" id="KAF5846771.1"/>
    </source>
</evidence>